<proteinExistence type="predicted"/>
<sequence>MDFNYYLFAMPFLAAIDSGIMVISSDNVILLPPSKDQVNLCYNVSSCHSFFLETIQMWHEFYQHVKSSSSSSNDLLKYLWTAHVSSLKAAHKIFHNRLKYYFKQEVDCKRNWVLFVDYLAPTRFPTTLIRMNEFQKNLPPQILVSGDKVHFIGDFSNFQNIVLLAVNFLYKVHNHTRTLFLTIWKTLMKVTVVRKLFLAILEFILHFLN</sequence>
<accession>A0A8D2EQH7</accession>
<evidence type="ECO:0000313" key="1">
    <source>
        <dbReference type="Ensembl" id="ENSTGEP00000009079.1"/>
    </source>
</evidence>
<protein>
    <submittedName>
        <fullName evidence="1">Uncharacterized protein</fullName>
    </submittedName>
</protein>
<organism evidence="1 2">
    <name type="scientific">Theropithecus gelada</name>
    <name type="common">Gelada baboon</name>
    <dbReference type="NCBI Taxonomy" id="9565"/>
    <lineage>
        <taxon>Eukaryota</taxon>
        <taxon>Metazoa</taxon>
        <taxon>Chordata</taxon>
        <taxon>Craniata</taxon>
        <taxon>Vertebrata</taxon>
        <taxon>Euteleostomi</taxon>
        <taxon>Mammalia</taxon>
        <taxon>Eutheria</taxon>
        <taxon>Euarchontoglires</taxon>
        <taxon>Primates</taxon>
        <taxon>Haplorrhini</taxon>
        <taxon>Catarrhini</taxon>
        <taxon>Cercopithecidae</taxon>
        <taxon>Cercopithecinae</taxon>
        <taxon>Theropithecus</taxon>
    </lineage>
</organism>
<name>A0A8D2EQH7_THEGE</name>
<dbReference type="Proteomes" id="UP000694411">
    <property type="component" value="Chromosome 4"/>
</dbReference>
<dbReference type="PANTHER" id="PTHR18820">
    <property type="entry name" value="LEG1"/>
    <property type="match status" value="1"/>
</dbReference>
<dbReference type="GO" id="GO:0005615">
    <property type="term" value="C:extracellular space"/>
    <property type="evidence" value="ECO:0007669"/>
    <property type="project" value="TreeGrafter"/>
</dbReference>
<dbReference type="PANTHER" id="PTHR18820:SF2">
    <property type="entry name" value="PROTEIN LEG1 HOMOLOG"/>
    <property type="match status" value="1"/>
</dbReference>
<reference evidence="1" key="1">
    <citation type="submission" date="2018-05" db="EMBL/GenBank/DDBJ databases">
        <title>Whole genome of Theropithecus gelada.</title>
        <authorList>
            <person name="Chiou K.L."/>
            <person name="Snyder-Mackler N."/>
        </authorList>
    </citation>
    <scope>NUCLEOTIDE SEQUENCE [LARGE SCALE GENOMIC DNA]</scope>
</reference>
<keyword evidence="2" id="KW-1185">Reference proteome</keyword>
<reference evidence="1" key="3">
    <citation type="submission" date="2025-09" db="UniProtKB">
        <authorList>
            <consortium name="Ensembl"/>
        </authorList>
    </citation>
    <scope>IDENTIFICATION</scope>
</reference>
<dbReference type="InterPro" id="IPR008499">
    <property type="entry name" value="Leg1"/>
</dbReference>
<reference evidence="1" key="2">
    <citation type="submission" date="2025-08" db="UniProtKB">
        <authorList>
            <consortium name="Ensembl"/>
        </authorList>
    </citation>
    <scope>IDENTIFICATION</scope>
</reference>
<evidence type="ECO:0000313" key="2">
    <source>
        <dbReference type="Proteomes" id="UP000694411"/>
    </source>
</evidence>
<dbReference type="Ensembl" id="ENSTGET00000010970.1">
    <property type="protein sequence ID" value="ENSTGEP00000009079.1"/>
    <property type="gene ID" value="ENSTGEG00000007485.1"/>
</dbReference>
<dbReference type="AlphaFoldDB" id="A0A8D2EQH7"/>
<dbReference type="Pfam" id="PF05612">
    <property type="entry name" value="Leg1"/>
    <property type="match status" value="1"/>
</dbReference>